<proteinExistence type="predicted"/>
<protein>
    <submittedName>
        <fullName evidence="1">Uncharacterized protein</fullName>
    </submittedName>
</protein>
<dbReference type="AlphaFoldDB" id="A0AAW1LRT7"/>
<gene>
    <name evidence="1" type="ORF">QE152_g11025</name>
</gene>
<organism evidence="1 2">
    <name type="scientific">Popillia japonica</name>
    <name type="common">Japanese beetle</name>
    <dbReference type="NCBI Taxonomy" id="7064"/>
    <lineage>
        <taxon>Eukaryota</taxon>
        <taxon>Metazoa</taxon>
        <taxon>Ecdysozoa</taxon>
        <taxon>Arthropoda</taxon>
        <taxon>Hexapoda</taxon>
        <taxon>Insecta</taxon>
        <taxon>Pterygota</taxon>
        <taxon>Neoptera</taxon>
        <taxon>Endopterygota</taxon>
        <taxon>Coleoptera</taxon>
        <taxon>Polyphaga</taxon>
        <taxon>Scarabaeiformia</taxon>
        <taxon>Scarabaeidae</taxon>
        <taxon>Rutelinae</taxon>
        <taxon>Popillia</taxon>
    </lineage>
</organism>
<evidence type="ECO:0000313" key="2">
    <source>
        <dbReference type="Proteomes" id="UP001458880"/>
    </source>
</evidence>
<reference evidence="1 2" key="1">
    <citation type="journal article" date="2024" name="BMC Genomics">
        <title>De novo assembly and annotation of Popillia japonica's genome with initial clues to its potential as an invasive pest.</title>
        <authorList>
            <person name="Cucini C."/>
            <person name="Boschi S."/>
            <person name="Funari R."/>
            <person name="Cardaioli E."/>
            <person name="Iannotti N."/>
            <person name="Marturano G."/>
            <person name="Paoli F."/>
            <person name="Bruttini M."/>
            <person name="Carapelli A."/>
            <person name="Frati F."/>
            <person name="Nardi F."/>
        </authorList>
    </citation>
    <scope>NUCLEOTIDE SEQUENCE [LARGE SCALE GENOMIC DNA]</scope>
    <source>
        <strain evidence="1">DMR45628</strain>
    </source>
</reference>
<dbReference type="Proteomes" id="UP001458880">
    <property type="component" value="Unassembled WGS sequence"/>
</dbReference>
<name>A0AAW1LRT7_POPJA</name>
<sequence>MEMVTHVPARCTDRIIVLLITIIARAPGDYCERTRVVPIRALLVSAVPYASDCSVLERDGYRDNNGFESDASFSGRFGELRKIGLDESNHPREIVTNMEINSVIWLHVCDIVIGNYVDNSIFNTIYVFYSQSNLF</sequence>
<comment type="caution">
    <text evidence="1">The sequence shown here is derived from an EMBL/GenBank/DDBJ whole genome shotgun (WGS) entry which is preliminary data.</text>
</comment>
<evidence type="ECO:0000313" key="1">
    <source>
        <dbReference type="EMBL" id="KAK9737043.1"/>
    </source>
</evidence>
<accession>A0AAW1LRT7</accession>
<dbReference type="EMBL" id="JASPKY010000105">
    <property type="protein sequence ID" value="KAK9737043.1"/>
    <property type="molecule type" value="Genomic_DNA"/>
</dbReference>
<keyword evidence="2" id="KW-1185">Reference proteome</keyword>